<accession>A0AA38PT96</accession>
<evidence type="ECO:0008006" key="4">
    <source>
        <dbReference type="Google" id="ProtNLM"/>
    </source>
</evidence>
<sequence length="110" mass="12567">MRKLALWVLDSLCLARLTQRMFTTTFNSETLLCYKISMTTIQRQNLPYIVTHKICDLDLQPQTLKSTLTCISSTSLWLPDSGRTYSSSLSCNCNPKKYPPTSCHVIKCVR</sequence>
<reference evidence="2" key="1">
    <citation type="submission" date="2022-08" db="EMBL/GenBank/DDBJ databases">
        <authorList>
            <consortium name="DOE Joint Genome Institute"/>
            <person name="Min B."/>
            <person name="Riley R."/>
            <person name="Sierra-Patev S."/>
            <person name="Naranjo-Ortiz M."/>
            <person name="Looney B."/>
            <person name="Konkel Z."/>
            <person name="Slot J.C."/>
            <person name="Sakamoto Y."/>
            <person name="Steenwyk J.L."/>
            <person name="Rokas A."/>
            <person name="Carro J."/>
            <person name="Camarero S."/>
            <person name="Ferreira P."/>
            <person name="Molpeceres G."/>
            <person name="Ruiz-Duenas F.J."/>
            <person name="Serrano A."/>
            <person name="Henrissat B."/>
            <person name="Drula E."/>
            <person name="Hughes K.W."/>
            <person name="Mata J.L."/>
            <person name="Ishikawa N.K."/>
            <person name="Vargas-Isla R."/>
            <person name="Ushijima S."/>
            <person name="Smith C.A."/>
            <person name="Ahrendt S."/>
            <person name="Andreopoulos W."/>
            <person name="He G."/>
            <person name="Labutti K."/>
            <person name="Lipzen A."/>
            <person name="Ng V."/>
            <person name="Sandor L."/>
            <person name="Barry K."/>
            <person name="Martinez A.T."/>
            <person name="Xiao Y."/>
            <person name="Gibbons J.G."/>
            <person name="Terashima K."/>
            <person name="Hibbett D.S."/>
            <person name="Grigoriev I.V."/>
        </authorList>
    </citation>
    <scope>NUCLEOTIDE SEQUENCE</scope>
    <source>
        <strain evidence="2">TFB7829</strain>
    </source>
</reference>
<evidence type="ECO:0000256" key="1">
    <source>
        <dbReference type="SAM" id="SignalP"/>
    </source>
</evidence>
<name>A0AA38PT96_9AGAR</name>
<proteinExistence type="predicted"/>
<organism evidence="2 3">
    <name type="scientific">Lentinula detonsa</name>
    <dbReference type="NCBI Taxonomy" id="2804962"/>
    <lineage>
        <taxon>Eukaryota</taxon>
        <taxon>Fungi</taxon>
        <taxon>Dikarya</taxon>
        <taxon>Basidiomycota</taxon>
        <taxon>Agaricomycotina</taxon>
        <taxon>Agaricomycetes</taxon>
        <taxon>Agaricomycetidae</taxon>
        <taxon>Agaricales</taxon>
        <taxon>Marasmiineae</taxon>
        <taxon>Omphalotaceae</taxon>
        <taxon>Lentinula</taxon>
    </lineage>
</organism>
<evidence type="ECO:0000313" key="2">
    <source>
        <dbReference type="EMBL" id="KAJ3981483.1"/>
    </source>
</evidence>
<protein>
    <recommendedName>
        <fullName evidence="4">Secreted protein</fullName>
    </recommendedName>
</protein>
<keyword evidence="1" id="KW-0732">Signal</keyword>
<feature type="signal peptide" evidence="1">
    <location>
        <begin position="1"/>
        <end position="20"/>
    </location>
</feature>
<evidence type="ECO:0000313" key="3">
    <source>
        <dbReference type="Proteomes" id="UP001163850"/>
    </source>
</evidence>
<dbReference type="EMBL" id="MU802111">
    <property type="protein sequence ID" value="KAJ3981483.1"/>
    <property type="molecule type" value="Genomic_DNA"/>
</dbReference>
<feature type="chain" id="PRO_5041467988" description="Secreted protein" evidence="1">
    <location>
        <begin position="21"/>
        <end position="110"/>
    </location>
</feature>
<dbReference type="Proteomes" id="UP001163850">
    <property type="component" value="Unassembled WGS sequence"/>
</dbReference>
<dbReference type="AlphaFoldDB" id="A0AA38PT96"/>
<comment type="caution">
    <text evidence="2">The sequence shown here is derived from an EMBL/GenBank/DDBJ whole genome shotgun (WGS) entry which is preliminary data.</text>
</comment>
<gene>
    <name evidence="2" type="ORF">F5890DRAFT_536769</name>
</gene>